<gene>
    <name evidence="3" type="ORF">PC9H_006540</name>
</gene>
<protein>
    <submittedName>
        <fullName evidence="3">Uncharacterized protein</fullName>
    </submittedName>
</protein>
<dbReference type="Pfam" id="PF07426">
    <property type="entry name" value="Dynactin_p22"/>
    <property type="match status" value="1"/>
</dbReference>
<organism evidence="3 4">
    <name type="scientific">Pleurotus ostreatus</name>
    <name type="common">Oyster mushroom</name>
    <name type="synonym">White-rot fungus</name>
    <dbReference type="NCBI Taxonomy" id="5322"/>
    <lineage>
        <taxon>Eukaryota</taxon>
        <taxon>Fungi</taxon>
        <taxon>Dikarya</taxon>
        <taxon>Basidiomycota</taxon>
        <taxon>Agaricomycotina</taxon>
        <taxon>Agaricomycetes</taxon>
        <taxon>Agaricomycetidae</taxon>
        <taxon>Agaricales</taxon>
        <taxon>Pleurotineae</taxon>
        <taxon>Pleurotaceae</taxon>
        <taxon>Pleurotus</taxon>
    </lineage>
</organism>
<dbReference type="RefSeq" id="XP_036632104.1">
    <property type="nucleotide sequence ID" value="XM_036776085.1"/>
</dbReference>
<dbReference type="PANTHER" id="PTHR28360">
    <property type="entry name" value="DYNACTIN SUBUNIT 3"/>
    <property type="match status" value="1"/>
</dbReference>
<dbReference type="EMBL" id="JACETU010000004">
    <property type="protein sequence ID" value="KAF7430826.1"/>
    <property type="molecule type" value="Genomic_DNA"/>
</dbReference>
<dbReference type="GeneID" id="59376358"/>
<reference evidence="3" key="1">
    <citation type="submission" date="2019-07" db="EMBL/GenBank/DDBJ databases">
        <authorList>
            <person name="Palmer J.M."/>
        </authorList>
    </citation>
    <scope>NUCLEOTIDE SEQUENCE</scope>
    <source>
        <strain evidence="3">PC9</strain>
    </source>
</reference>
<proteinExistence type="predicted"/>
<evidence type="ECO:0000256" key="1">
    <source>
        <dbReference type="SAM" id="Coils"/>
    </source>
</evidence>
<feature type="compositionally biased region" description="Low complexity" evidence="2">
    <location>
        <begin position="86"/>
        <end position="99"/>
    </location>
</feature>
<dbReference type="Proteomes" id="UP000623687">
    <property type="component" value="Unassembled WGS sequence"/>
</dbReference>
<dbReference type="GO" id="GO:0005869">
    <property type="term" value="C:dynactin complex"/>
    <property type="evidence" value="ECO:0007669"/>
    <property type="project" value="InterPro"/>
</dbReference>
<evidence type="ECO:0000313" key="4">
    <source>
        <dbReference type="Proteomes" id="UP000623687"/>
    </source>
</evidence>
<feature type="region of interest" description="Disordered" evidence="2">
    <location>
        <begin position="54"/>
        <end position="102"/>
    </location>
</feature>
<feature type="coiled-coil region" evidence="1">
    <location>
        <begin position="283"/>
        <end position="345"/>
    </location>
</feature>
<feature type="region of interest" description="Disordered" evidence="2">
    <location>
        <begin position="1"/>
        <end position="23"/>
    </location>
</feature>
<keyword evidence="1" id="KW-0175">Coiled coil</keyword>
<dbReference type="InterPro" id="IPR009991">
    <property type="entry name" value="DCTN3"/>
</dbReference>
<comment type="caution">
    <text evidence="3">The sequence shown here is derived from an EMBL/GenBank/DDBJ whole genome shotgun (WGS) entry which is preliminary data.</text>
</comment>
<dbReference type="PANTHER" id="PTHR28360:SF1">
    <property type="entry name" value="DYNACTIN SUBUNIT 3"/>
    <property type="match status" value="1"/>
</dbReference>
<dbReference type="GO" id="GO:0061640">
    <property type="term" value="P:cytoskeleton-dependent cytokinesis"/>
    <property type="evidence" value="ECO:0007669"/>
    <property type="project" value="InterPro"/>
</dbReference>
<name>A0A8H7A136_PLEOS</name>
<keyword evidence="4" id="KW-1185">Reference proteome</keyword>
<sequence length="345" mass="37938">MRWFQEPPGMKTGDDSEPGLHTSGRRRHSIIFEVIVMSAIGSVFLGDVQRHRLFSSSSRSPPASPSPPPSAVSMSSITVPLPASPPSTQSTPASPSASHSAKEAETFASFSLSLEPPVVAPTIDPELSLELRLRWLEALILGTKHDHKGKETEPAGTVAGSTRTELKQGETLVRAVEDIQKSLNLAVENNDGLKKFMDHYDRNAAFLTPSFALSGILPETPSYSMMSPEELEAFITEMEPEIRAADHDMREIEALSNKGVLNAGKLADHEALRPRLDAVIKAYEEDLERAAALEHRMARLMERNATLVDALSELFVIWDDAITNAEVKVARLEQLKQERKRLGME</sequence>
<evidence type="ECO:0000256" key="2">
    <source>
        <dbReference type="SAM" id="MobiDB-lite"/>
    </source>
</evidence>
<evidence type="ECO:0000313" key="3">
    <source>
        <dbReference type="EMBL" id="KAF7430826.1"/>
    </source>
</evidence>
<dbReference type="VEuPathDB" id="FungiDB:PC9H_006540"/>
<accession>A0A8H7A136</accession>
<dbReference type="AlphaFoldDB" id="A0A8H7A136"/>
<dbReference type="OrthoDB" id="16729at2759"/>